<evidence type="ECO:0000256" key="2">
    <source>
        <dbReference type="ARBA" id="ARBA00011245"/>
    </source>
</evidence>
<comment type="function">
    <text evidence="5">Poorly processive, error-prone DNA polymerase involved in untargeted mutagenesis. Copies undamaged DNA at stalled replication forks, which arise in vivo from mismatched or misaligned primer ends. These misaligned primers can be extended by PolIV. Exhibits no 3'-5' exonuclease (proofreading) activity. May be involved in translesional synthesis, in conjunction with the beta clamp from PolIII.</text>
</comment>
<keyword evidence="4" id="KW-0227">DNA damage</keyword>
<dbReference type="EC" id="2.7.7.7" evidence="3"/>
<evidence type="ECO:0000313" key="9">
    <source>
        <dbReference type="EMBL" id="CEG08650.1"/>
    </source>
</evidence>
<evidence type="ECO:0000256" key="6">
    <source>
        <dbReference type="ARBA" id="ARBA00049244"/>
    </source>
</evidence>
<evidence type="ECO:0000256" key="4">
    <source>
        <dbReference type="ARBA" id="ARBA00022763"/>
    </source>
</evidence>
<sequence>MTSVSSVNRRRILSLWLPRLPTDCIKRRLAQEDRSRACDGLDDAFFRRPWIIADRQHNALQIVAMNDAAAAIGLEIGVPVANARAICPDIEVFDADAGADAQALTHIADWCDRFTPLVALDPPYGLFLDISGCAHLFGGEVKMLALVCDSLTRQGFVVNAAIAGTSACARALTRAVRGRIVPEGQESAAVENLPVFALGAEDAITRGLRRAGLKTIGDVASREPREIAARFGKAFTDVLREVLGQSDAPISPRRLPPDFLVERHFAEPVATEDAISATVSGLAQKLVVAMEQQGKGARRLEASFFRVDGVVRTIAVDAGQPVTRAGLIDRLFRERFDVLADPLDPGFGFDLIRLSASRVEAVVQEQRDLDARTQDNDEMAALIDRLAARLGGQRIMIYLPQDTHIPERAARAMPAQVYLPKALSAQWPRRCESEPPLRPLRMFERPEEIKVTAAPVPDGPPPRFTWRRATHAVVRAEGPERIAMEWWKNETSVFTRDYFRVEDTEGLRFWIYRDGLYGSESLDDKGERIDPKWYVHGVFA</sequence>
<dbReference type="GO" id="GO:0003684">
    <property type="term" value="F:damaged DNA binding"/>
    <property type="evidence" value="ECO:0007669"/>
    <property type="project" value="InterPro"/>
</dbReference>
<evidence type="ECO:0000256" key="5">
    <source>
        <dbReference type="ARBA" id="ARBA00025589"/>
    </source>
</evidence>
<dbReference type="SUPFAM" id="SSF56672">
    <property type="entry name" value="DNA/RNA polymerases"/>
    <property type="match status" value="1"/>
</dbReference>
<evidence type="ECO:0000313" key="10">
    <source>
        <dbReference type="Proteomes" id="UP000035762"/>
    </source>
</evidence>
<protein>
    <recommendedName>
        <fullName evidence="3">DNA-directed DNA polymerase</fullName>
        <ecNumber evidence="3">2.7.7.7</ecNumber>
    </recommendedName>
</protein>
<evidence type="ECO:0000259" key="8">
    <source>
        <dbReference type="Pfam" id="PF11799"/>
    </source>
</evidence>
<organism evidence="9 10">
    <name type="scientific">Afipia felis</name>
    <name type="common">Cat scratch disease bacillus</name>
    <dbReference type="NCBI Taxonomy" id="1035"/>
    <lineage>
        <taxon>Bacteria</taxon>
        <taxon>Pseudomonadati</taxon>
        <taxon>Pseudomonadota</taxon>
        <taxon>Alphaproteobacteria</taxon>
        <taxon>Hyphomicrobiales</taxon>
        <taxon>Nitrobacteraceae</taxon>
        <taxon>Afipia</taxon>
    </lineage>
</organism>
<feature type="domain" description="UmuC" evidence="7">
    <location>
        <begin position="46"/>
        <end position="173"/>
    </location>
</feature>
<dbReference type="InterPro" id="IPR017961">
    <property type="entry name" value="DNA_pol_Y-fam_little_finger"/>
</dbReference>
<dbReference type="Pfam" id="PF11799">
    <property type="entry name" value="IMS_C"/>
    <property type="match status" value="1"/>
</dbReference>
<evidence type="ECO:0000259" key="7">
    <source>
        <dbReference type="Pfam" id="PF00817"/>
    </source>
</evidence>
<dbReference type="InterPro" id="IPR050356">
    <property type="entry name" value="SulA_CellDiv_inhibitor"/>
</dbReference>
<dbReference type="Pfam" id="PF00817">
    <property type="entry name" value="IMS"/>
    <property type="match status" value="1"/>
</dbReference>
<evidence type="ECO:0000256" key="1">
    <source>
        <dbReference type="ARBA" id="ARBA00001946"/>
    </source>
</evidence>
<dbReference type="CDD" id="cd03468">
    <property type="entry name" value="PolY_like"/>
    <property type="match status" value="1"/>
</dbReference>
<accession>A0A090MMJ6</accession>
<comment type="subunit">
    <text evidence="2">Monomer.</text>
</comment>
<dbReference type="EMBL" id="CCAZ020000001">
    <property type="protein sequence ID" value="CEG08650.1"/>
    <property type="molecule type" value="Genomic_DNA"/>
</dbReference>
<name>A0A090MMJ6_AFIFE</name>
<dbReference type="PANTHER" id="PTHR35369:SF2">
    <property type="entry name" value="BLR3025 PROTEIN"/>
    <property type="match status" value="1"/>
</dbReference>
<comment type="catalytic activity">
    <reaction evidence="6">
        <text>DNA(n) + a 2'-deoxyribonucleoside 5'-triphosphate = DNA(n+1) + diphosphate</text>
        <dbReference type="Rhea" id="RHEA:22508"/>
        <dbReference type="Rhea" id="RHEA-COMP:17339"/>
        <dbReference type="Rhea" id="RHEA-COMP:17340"/>
        <dbReference type="ChEBI" id="CHEBI:33019"/>
        <dbReference type="ChEBI" id="CHEBI:61560"/>
        <dbReference type="ChEBI" id="CHEBI:173112"/>
        <dbReference type="EC" id="2.7.7.7"/>
    </reaction>
</comment>
<feature type="domain" description="DNA polymerase Y-family little finger" evidence="8">
    <location>
        <begin position="260"/>
        <end position="369"/>
    </location>
</feature>
<dbReference type="Proteomes" id="UP000035762">
    <property type="component" value="Unassembled WGS sequence"/>
</dbReference>
<dbReference type="InterPro" id="IPR001126">
    <property type="entry name" value="UmuC"/>
</dbReference>
<dbReference type="PANTHER" id="PTHR35369">
    <property type="entry name" value="BLR3025 PROTEIN-RELATED"/>
    <property type="match status" value="1"/>
</dbReference>
<reference evidence="9 10" key="1">
    <citation type="journal article" date="2014" name="Genome Announc.">
        <title>Genome Sequence of Afipia felis Strain 76713, Isolated in Hospital Water Using an Amoeba Co-Culture Procedure.</title>
        <authorList>
            <person name="Benamar S."/>
            <person name="La Scola B."/>
            <person name="Croce O."/>
        </authorList>
    </citation>
    <scope>NUCLEOTIDE SEQUENCE [LARGE SCALE GENOMIC DNA]</scope>
    <source>
        <strain evidence="9 10">76713</strain>
    </source>
</reference>
<proteinExistence type="predicted"/>
<dbReference type="AlphaFoldDB" id="A0A090MMJ6"/>
<dbReference type="STRING" id="1035.BN961_02068"/>
<gene>
    <name evidence="9" type="ORF">BN961_02068</name>
</gene>
<dbReference type="RefSeq" id="WP_283805014.1">
    <property type="nucleotide sequence ID" value="NZ_CCAZ020000001.1"/>
</dbReference>
<comment type="cofactor">
    <cofactor evidence="1">
        <name>Mg(2+)</name>
        <dbReference type="ChEBI" id="CHEBI:18420"/>
    </cofactor>
</comment>
<comment type="caution">
    <text evidence="9">The sequence shown here is derived from an EMBL/GenBank/DDBJ whole genome shotgun (WGS) entry which is preliminary data.</text>
</comment>
<keyword evidence="10" id="KW-1185">Reference proteome</keyword>
<evidence type="ECO:0000256" key="3">
    <source>
        <dbReference type="ARBA" id="ARBA00012417"/>
    </source>
</evidence>
<dbReference type="InterPro" id="IPR043502">
    <property type="entry name" value="DNA/RNA_pol_sf"/>
</dbReference>
<dbReference type="GO" id="GO:0006281">
    <property type="term" value="P:DNA repair"/>
    <property type="evidence" value="ECO:0007669"/>
    <property type="project" value="InterPro"/>
</dbReference>